<keyword evidence="2" id="KW-1185">Reference proteome</keyword>
<proteinExistence type="predicted"/>
<dbReference type="Proteomes" id="UP000308197">
    <property type="component" value="Unassembled WGS sequence"/>
</dbReference>
<gene>
    <name evidence="1" type="ORF">K466DRAFT_617997</name>
</gene>
<dbReference type="AlphaFoldDB" id="A0A5C3PM00"/>
<evidence type="ECO:0000313" key="1">
    <source>
        <dbReference type="EMBL" id="TFK87013.1"/>
    </source>
</evidence>
<sequence>MKAPIVTVVHLSPPLLISSFSETITFAKHSRSTPHVSALSDPARCIKACGSTLQSPTPRAIEPPDNTSDIYAMTSLPTELWHHIFSFSCTDGGYTGASLSMASRALRAYSTAYRFHSVRLSSLNSIEKFLSCKAFASSASADYPVRHLVLSLGRDCSLTWKYDPFGVHTYSMAYDSWATRFSALMCRLFDLVHDELETMVVLQQTDTPLPHLEYPFIFSRLRSLTLVHNGSMFVRADIPSYLRSCLSYDRGLGDVWPLDDGPSHNDDSTFPVLDSLHVIDCTWDEVSVIAWTASAPSLTELYLPGASEEVIWAAQDAWSSP</sequence>
<accession>A0A5C3PM00</accession>
<dbReference type="EMBL" id="ML211173">
    <property type="protein sequence ID" value="TFK87013.1"/>
    <property type="molecule type" value="Genomic_DNA"/>
</dbReference>
<reference evidence="1 2" key="1">
    <citation type="journal article" date="2019" name="Nat. Ecol. Evol.">
        <title>Megaphylogeny resolves global patterns of mushroom evolution.</title>
        <authorList>
            <person name="Varga T."/>
            <person name="Krizsan K."/>
            <person name="Foldi C."/>
            <person name="Dima B."/>
            <person name="Sanchez-Garcia M."/>
            <person name="Sanchez-Ramirez S."/>
            <person name="Szollosi G.J."/>
            <person name="Szarkandi J.G."/>
            <person name="Papp V."/>
            <person name="Albert L."/>
            <person name="Andreopoulos W."/>
            <person name="Angelini C."/>
            <person name="Antonin V."/>
            <person name="Barry K.W."/>
            <person name="Bougher N.L."/>
            <person name="Buchanan P."/>
            <person name="Buyck B."/>
            <person name="Bense V."/>
            <person name="Catcheside P."/>
            <person name="Chovatia M."/>
            <person name="Cooper J."/>
            <person name="Damon W."/>
            <person name="Desjardin D."/>
            <person name="Finy P."/>
            <person name="Geml J."/>
            <person name="Haridas S."/>
            <person name="Hughes K."/>
            <person name="Justo A."/>
            <person name="Karasinski D."/>
            <person name="Kautmanova I."/>
            <person name="Kiss B."/>
            <person name="Kocsube S."/>
            <person name="Kotiranta H."/>
            <person name="LaButti K.M."/>
            <person name="Lechner B.E."/>
            <person name="Liimatainen K."/>
            <person name="Lipzen A."/>
            <person name="Lukacs Z."/>
            <person name="Mihaltcheva S."/>
            <person name="Morgado L.N."/>
            <person name="Niskanen T."/>
            <person name="Noordeloos M.E."/>
            <person name="Ohm R.A."/>
            <person name="Ortiz-Santana B."/>
            <person name="Ovrebo C."/>
            <person name="Racz N."/>
            <person name="Riley R."/>
            <person name="Savchenko A."/>
            <person name="Shiryaev A."/>
            <person name="Soop K."/>
            <person name="Spirin V."/>
            <person name="Szebenyi C."/>
            <person name="Tomsovsky M."/>
            <person name="Tulloss R.E."/>
            <person name="Uehling J."/>
            <person name="Grigoriev I.V."/>
            <person name="Vagvolgyi C."/>
            <person name="Papp T."/>
            <person name="Martin F.M."/>
            <person name="Miettinen O."/>
            <person name="Hibbett D.S."/>
            <person name="Nagy L.G."/>
        </authorList>
    </citation>
    <scope>NUCLEOTIDE SEQUENCE [LARGE SCALE GENOMIC DNA]</scope>
    <source>
        <strain evidence="1 2">HHB13444</strain>
    </source>
</reference>
<dbReference type="InParanoid" id="A0A5C3PM00"/>
<name>A0A5C3PM00_9APHY</name>
<organism evidence="1 2">
    <name type="scientific">Polyporus arcularius HHB13444</name>
    <dbReference type="NCBI Taxonomy" id="1314778"/>
    <lineage>
        <taxon>Eukaryota</taxon>
        <taxon>Fungi</taxon>
        <taxon>Dikarya</taxon>
        <taxon>Basidiomycota</taxon>
        <taxon>Agaricomycotina</taxon>
        <taxon>Agaricomycetes</taxon>
        <taxon>Polyporales</taxon>
        <taxon>Polyporaceae</taxon>
        <taxon>Polyporus</taxon>
    </lineage>
</organism>
<protein>
    <submittedName>
        <fullName evidence="1">Uncharacterized protein</fullName>
    </submittedName>
</protein>
<evidence type="ECO:0000313" key="2">
    <source>
        <dbReference type="Proteomes" id="UP000308197"/>
    </source>
</evidence>